<dbReference type="RefSeq" id="WP_233402946.1">
    <property type="nucleotide sequence ID" value="NZ_JAJTZX010000002.1"/>
</dbReference>
<feature type="transmembrane region" description="Helical" evidence="1">
    <location>
        <begin position="193"/>
        <end position="210"/>
    </location>
</feature>
<dbReference type="AlphaFoldDB" id="A0A9X4BNW7"/>
<comment type="caution">
    <text evidence="2">The sequence shown here is derived from an EMBL/GenBank/DDBJ whole genome shotgun (WGS) entry which is preliminary data.</text>
</comment>
<sequence length="279" mass="29857">MDASSASLDSHAGVGRHAAIVLAALSRAALLACIAVLAVLPVFLDVHWLHNTIGEWSLVESSQLLLLGATVAAFIRLARHSPEDRRFAVLAAGLFACMLIRELDVLWDQLAERLWYGLVAAVAVGCLVYGLRQWRAALAGLARFLSARTGTVLVTGLVVVLVYSRLMGMGGLWRDLLDAHYLRVFKNAVEEGLELLGYLLILASSLGYVRRRLRAAGLGRTPSGTSYADLPAPVLARTAGPVFTLPAPPMAPANDLPRAPAAATRRRVVTQAGRPACRP</sequence>
<evidence type="ECO:0000313" key="2">
    <source>
        <dbReference type="EMBL" id="MDC8637113.1"/>
    </source>
</evidence>
<name>A0A9X4BNW7_9XANT</name>
<evidence type="ECO:0000313" key="3">
    <source>
        <dbReference type="Proteomes" id="UP001140230"/>
    </source>
</evidence>
<feature type="transmembrane region" description="Helical" evidence="1">
    <location>
        <begin position="56"/>
        <end position="75"/>
    </location>
</feature>
<evidence type="ECO:0000256" key="1">
    <source>
        <dbReference type="SAM" id="Phobius"/>
    </source>
</evidence>
<keyword evidence="1" id="KW-0812">Transmembrane</keyword>
<accession>A0A9X4BNW7</accession>
<organism evidence="2 3">
    <name type="scientific">Xanthomonas hortorum pv. hederae</name>
    <dbReference type="NCBI Taxonomy" id="453603"/>
    <lineage>
        <taxon>Bacteria</taxon>
        <taxon>Pseudomonadati</taxon>
        <taxon>Pseudomonadota</taxon>
        <taxon>Gammaproteobacteria</taxon>
        <taxon>Lysobacterales</taxon>
        <taxon>Lysobacteraceae</taxon>
        <taxon>Xanthomonas</taxon>
    </lineage>
</organism>
<feature type="transmembrane region" description="Helical" evidence="1">
    <location>
        <begin position="113"/>
        <end position="131"/>
    </location>
</feature>
<reference evidence="2" key="2">
    <citation type="submission" date="2022-08" db="EMBL/GenBank/DDBJ databases">
        <authorList>
            <person name="Iruegas-Bocardo F."/>
            <person name="Weisberg A.J."/>
            <person name="Riutta E.R."/>
            <person name="Kilday K."/>
            <person name="Bonkowski J.C."/>
            <person name="Creswell T."/>
            <person name="Daughtrey M.L."/>
            <person name="Rane K."/>
            <person name="Grunwald N.J."/>
            <person name="Chang J.H."/>
            <person name="Putnam M.L."/>
        </authorList>
    </citation>
    <scope>NUCLEOTIDE SEQUENCE</scope>
    <source>
        <strain evidence="2">22-338</strain>
    </source>
</reference>
<feature type="transmembrane region" description="Helical" evidence="1">
    <location>
        <begin position="87"/>
        <end position="107"/>
    </location>
</feature>
<reference evidence="2" key="1">
    <citation type="journal article" date="2022" name="Phytopathology">
        <title>Whole genome sequencing-based tracing of a 2022 introduction and outbreak of Xanthomonas hortorum pv. pelargonii.</title>
        <authorList>
            <person name="Iruegas Bocardo F."/>
            <person name="Weisberg A.J."/>
            <person name="Riutta E.R."/>
            <person name="Kilday K.B."/>
            <person name="Bonkowski J.C."/>
            <person name="Creswell T.C."/>
            <person name="Daughtrey M."/>
            <person name="Rane K.K."/>
            <person name="Grunwald N.J."/>
            <person name="Chang J.H."/>
            <person name="Putnam M."/>
        </authorList>
    </citation>
    <scope>NUCLEOTIDE SEQUENCE</scope>
    <source>
        <strain evidence="2">22-338</strain>
    </source>
</reference>
<proteinExistence type="predicted"/>
<keyword evidence="1" id="KW-1133">Transmembrane helix</keyword>
<protein>
    <submittedName>
        <fullName evidence="2">Uncharacterized protein</fullName>
    </submittedName>
</protein>
<dbReference type="Proteomes" id="UP001140230">
    <property type="component" value="Unassembled WGS sequence"/>
</dbReference>
<gene>
    <name evidence="2" type="ORF">NY667_04660</name>
</gene>
<feature type="transmembrane region" description="Helical" evidence="1">
    <location>
        <begin position="152"/>
        <end position="173"/>
    </location>
</feature>
<dbReference type="EMBL" id="JANWTP010000009">
    <property type="protein sequence ID" value="MDC8637113.1"/>
    <property type="molecule type" value="Genomic_DNA"/>
</dbReference>
<feature type="transmembrane region" description="Helical" evidence="1">
    <location>
        <begin position="20"/>
        <end position="44"/>
    </location>
</feature>
<keyword evidence="1" id="KW-0472">Membrane</keyword>